<gene>
    <name evidence="1" type="ORF">WICPIJ_002358</name>
</gene>
<accession>A0A9P8Q961</accession>
<comment type="caution">
    <text evidence="1">The sequence shown here is derived from an EMBL/GenBank/DDBJ whole genome shotgun (WGS) entry which is preliminary data.</text>
</comment>
<reference evidence="1" key="2">
    <citation type="submission" date="2021-01" db="EMBL/GenBank/DDBJ databases">
        <authorList>
            <person name="Schikora-Tamarit M.A."/>
        </authorList>
    </citation>
    <scope>NUCLEOTIDE SEQUENCE</scope>
    <source>
        <strain evidence="1">CBS2887</strain>
    </source>
</reference>
<keyword evidence="2" id="KW-1185">Reference proteome</keyword>
<proteinExistence type="predicted"/>
<protein>
    <submittedName>
        <fullName evidence="1">Uncharacterized protein</fullName>
    </submittedName>
</protein>
<name>A0A9P8Q961_WICPI</name>
<reference evidence="1" key="1">
    <citation type="journal article" date="2021" name="Open Biol.">
        <title>Shared evolutionary footprints suggest mitochondrial oxidative damage underlies multiple complex I losses in fungi.</title>
        <authorList>
            <person name="Schikora-Tamarit M.A."/>
            <person name="Marcet-Houben M."/>
            <person name="Nosek J."/>
            <person name="Gabaldon T."/>
        </authorList>
    </citation>
    <scope>NUCLEOTIDE SEQUENCE</scope>
    <source>
        <strain evidence="1">CBS2887</strain>
    </source>
</reference>
<dbReference type="EMBL" id="JAEUBG010001266">
    <property type="protein sequence ID" value="KAH3686672.1"/>
    <property type="molecule type" value="Genomic_DNA"/>
</dbReference>
<organism evidence="1 2">
    <name type="scientific">Wickerhamomyces pijperi</name>
    <name type="common">Yeast</name>
    <name type="synonym">Pichia pijperi</name>
    <dbReference type="NCBI Taxonomy" id="599730"/>
    <lineage>
        <taxon>Eukaryota</taxon>
        <taxon>Fungi</taxon>
        <taxon>Dikarya</taxon>
        <taxon>Ascomycota</taxon>
        <taxon>Saccharomycotina</taxon>
        <taxon>Saccharomycetes</taxon>
        <taxon>Phaffomycetales</taxon>
        <taxon>Wickerhamomycetaceae</taxon>
        <taxon>Wickerhamomyces</taxon>
    </lineage>
</organism>
<dbReference type="AlphaFoldDB" id="A0A9P8Q961"/>
<evidence type="ECO:0000313" key="1">
    <source>
        <dbReference type="EMBL" id="KAH3686672.1"/>
    </source>
</evidence>
<evidence type="ECO:0000313" key="2">
    <source>
        <dbReference type="Proteomes" id="UP000774326"/>
    </source>
</evidence>
<sequence>MLVLLVRFGPLCSVVVNLLMCGDDIGDASNEFGLLNKPLVEPMFAILDGSVLEIGSLLKIDQELDCGAGPV</sequence>
<dbReference type="Proteomes" id="UP000774326">
    <property type="component" value="Unassembled WGS sequence"/>
</dbReference>